<organism evidence="9 10">
    <name type="scientific">Solilutibacter tolerans</name>
    <dbReference type="NCBI Taxonomy" id="1604334"/>
    <lineage>
        <taxon>Bacteria</taxon>
        <taxon>Pseudomonadati</taxon>
        <taxon>Pseudomonadota</taxon>
        <taxon>Gammaproteobacteria</taxon>
        <taxon>Lysobacterales</taxon>
        <taxon>Lysobacteraceae</taxon>
        <taxon>Solilutibacter</taxon>
    </lineage>
</organism>
<dbReference type="GO" id="GO:0106300">
    <property type="term" value="P:protein-DNA covalent cross-linking repair"/>
    <property type="evidence" value="ECO:0007669"/>
    <property type="project" value="InterPro"/>
</dbReference>
<keyword evidence="6" id="KW-0238">DNA-binding</keyword>
<dbReference type="GO" id="GO:0003697">
    <property type="term" value="F:single-stranded DNA binding"/>
    <property type="evidence" value="ECO:0007669"/>
    <property type="project" value="InterPro"/>
</dbReference>
<dbReference type="EMBL" id="FTLW01000001">
    <property type="protein sequence ID" value="SIP86542.1"/>
    <property type="molecule type" value="Genomic_DNA"/>
</dbReference>
<gene>
    <name evidence="9" type="ORF">SAMN05421546_0050</name>
</gene>
<dbReference type="GO" id="GO:0006508">
    <property type="term" value="P:proteolysis"/>
    <property type="evidence" value="ECO:0007669"/>
    <property type="project" value="UniProtKB-KW"/>
</dbReference>
<dbReference type="SUPFAM" id="SSF143081">
    <property type="entry name" value="BB1717-like"/>
    <property type="match status" value="1"/>
</dbReference>
<evidence type="ECO:0000256" key="6">
    <source>
        <dbReference type="ARBA" id="ARBA00023125"/>
    </source>
</evidence>
<reference evidence="10" key="1">
    <citation type="submission" date="2017-01" db="EMBL/GenBank/DDBJ databases">
        <authorList>
            <person name="Varghese N."/>
            <person name="Submissions S."/>
        </authorList>
    </citation>
    <scope>NUCLEOTIDE SEQUENCE [LARGE SCALE GENOMIC DNA]</scope>
    <source>
        <strain evidence="10">UM1</strain>
    </source>
</reference>
<evidence type="ECO:0000256" key="1">
    <source>
        <dbReference type="ARBA" id="ARBA00008136"/>
    </source>
</evidence>
<comment type="similarity">
    <text evidence="1 8">Belongs to the SOS response-associated peptidase family.</text>
</comment>
<dbReference type="OrthoDB" id="107650at2"/>
<evidence type="ECO:0000313" key="9">
    <source>
        <dbReference type="EMBL" id="SIP86542.1"/>
    </source>
</evidence>
<keyword evidence="4 8" id="KW-0378">Hydrolase</keyword>
<dbReference type="STRING" id="1604334.SAMN05421546_0050"/>
<evidence type="ECO:0000256" key="4">
    <source>
        <dbReference type="ARBA" id="ARBA00022801"/>
    </source>
</evidence>
<dbReference type="PANTHER" id="PTHR13604">
    <property type="entry name" value="DC12-RELATED"/>
    <property type="match status" value="1"/>
</dbReference>
<dbReference type="Pfam" id="PF02586">
    <property type="entry name" value="SRAP"/>
    <property type="match status" value="1"/>
</dbReference>
<evidence type="ECO:0000256" key="2">
    <source>
        <dbReference type="ARBA" id="ARBA00022670"/>
    </source>
</evidence>
<dbReference type="GO" id="GO:0016829">
    <property type="term" value="F:lyase activity"/>
    <property type="evidence" value="ECO:0007669"/>
    <property type="project" value="UniProtKB-KW"/>
</dbReference>
<dbReference type="RefSeq" id="WP_076584489.1">
    <property type="nucleotide sequence ID" value="NZ_FTLW01000001.1"/>
</dbReference>
<keyword evidence="10" id="KW-1185">Reference proteome</keyword>
<accession>A0A1N6N3B3</accession>
<keyword evidence="2 8" id="KW-0645">Protease</keyword>
<keyword evidence="7" id="KW-0456">Lyase</keyword>
<dbReference type="InterPro" id="IPR036590">
    <property type="entry name" value="SRAP-like"/>
</dbReference>
<proteinExistence type="inferred from homology"/>
<dbReference type="PANTHER" id="PTHR13604:SF0">
    <property type="entry name" value="ABASIC SITE PROCESSING PROTEIN HMCES"/>
    <property type="match status" value="1"/>
</dbReference>
<dbReference type="AlphaFoldDB" id="A0A1N6N3B3"/>
<dbReference type="Gene3D" id="3.90.1680.10">
    <property type="entry name" value="SOS response associated peptidase-like"/>
    <property type="match status" value="1"/>
</dbReference>
<name>A0A1N6N3B3_9GAMM</name>
<dbReference type="EC" id="3.4.-.-" evidence="8"/>
<evidence type="ECO:0000313" key="10">
    <source>
        <dbReference type="Proteomes" id="UP000241788"/>
    </source>
</evidence>
<keyword evidence="5" id="KW-0190">Covalent protein-DNA linkage</keyword>
<keyword evidence="3" id="KW-0227">DNA damage</keyword>
<dbReference type="GO" id="GO:0008233">
    <property type="term" value="F:peptidase activity"/>
    <property type="evidence" value="ECO:0007669"/>
    <property type="project" value="UniProtKB-KW"/>
</dbReference>
<evidence type="ECO:0000256" key="8">
    <source>
        <dbReference type="RuleBase" id="RU364100"/>
    </source>
</evidence>
<protein>
    <recommendedName>
        <fullName evidence="8">Abasic site processing protein</fullName>
        <ecNumber evidence="8">3.4.-.-</ecNumber>
    </recommendedName>
</protein>
<evidence type="ECO:0000256" key="7">
    <source>
        <dbReference type="ARBA" id="ARBA00023239"/>
    </source>
</evidence>
<dbReference type="InterPro" id="IPR003738">
    <property type="entry name" value="SRAP"/>
</dbReference>
<evidence type="ECO:0000256" key="3">
    <source>
        <dbReference type="ARBA" id="ARBA00022763"/>
    </source>
</evidence>
<evidence type="ECO:0000256" key="5">
    <source>
        <dbReference type="ARBA" id="ARBA00023124"/>
    </source>
</evidence>
<sequence>MCYSAQAWQDYEKFQRETDSPLSMKEYVKFFWDWKSKGTPYKIPKAMMDAFNNPKTDDERKIHGWIEEWKIEQAAKFEQELFKQKKRLADAERMLKSKVTKKAENDQRVATNKISQLKVKLDDLKRIKSLPKDSRFFPGNYSTVLASEGGKKFVAPMRYQCRLAGKPESYDKRYPGTYNARRDNLEGFWKGQFGYTHGIIVVETFYENVETDEGRNQVLQFTPSDGGPMYVACLWSRWLGEDGEELLSFAAITDDPEPEVAAAGHDRTIINIKPEHIEAWLNPDPNNLQALYDIFDDKQHPYYENREAA</sequence>
<dbReference type="Proteomes" id="UP000241788">
    <property type="component" value="Unassembled WGS sequence"/>
</dbReference>